<protein>
    <submittedName>
        <fullName evidence="2">Unannotated protein</fullName>
    </submittedName>
</protein>
<reference evidence="2" key="1">
    <citation type="submission" date="2020-05" db="EMBL/GenBank/DDBJ databases">
        <authorList>
            <person name="Chiriac C."/>
            <person name="Salcher M."/>
            <person name="Ghai R."/>
            <person name="Kavagutti S V."/>
        </authorList>
    </citation>
    <scope>NUCLEOTIDE SEQUENCE</scope>
</reference>
<dbReference type="InterPro" id="IPR008279">
    <property type="entry name" value="PEP-util_enz_mobile_dom"/>
</dbReference>
<name>A0A6J6BS94_9ZZZZ</name>
<dbReference type="GO" id="GO:0016772">
    <property type="term" value="F:transferase activity, transferring phosphorus-containing groups"/>
    <property type="evidence" value="ECO:0007669"/>
    <property type="project" value="InterPro"/>
</dbReference>
<sequence>MLPDKWIIDRTPTKRFPSYTRGNAADVLADPVSPLGWTFCWESGIVIGCRDGFVTFGVFDESDYGSPPETFGNFGGYFYNSLMQARLMGVRMPGASPEAIDAAYFDDRPDVPPYIAEPWHDSPKHAELLAVTQGYILSGVPHQPIEDQHALALRERRERPDLSALSNEALVARARTMQPHLVAMFREHAWASLGASFGPGGILSITEALGRAGDGVSLIGAVGNVDSANIATQLWDLSRIVRSDSTLSAAFDACFASTQSDVAAISELAQSVSHSKFADVLATFMFDHGGRAPNEWDPAALSYETTPSLAFIQIDRLRHQDDSADPHLAHQRNSAQRERLFAEICEALAGDAETLGAFTASYVSSNTWQALRERCKSNNIAIIHEVRMCFNEIGRRMTAAGHLANAHLVYMLLENELDQFLRDPQSFSETLSERRVIHQELALLDPPYIINGQAPPLSHWARKDVATVAQAKVGDVLQGVACSAGMCTGTARIILDVFNPGELQAGDILVTVNTDPSWTPLFLASGAVVVNLGAVGSHASIVSRELGIPCVASVADATWRIPNGANITVDGFTGTITINSL</sequence>
<accession>A0A6J6BS94</accession>
<dbReference type="PANTHER" id="PTHR43615">
    <property type="entry name" value="PHOSPHOENOLPYRUVATE SYNTHASE-RELATED"/>
    <property type="match status" value="1"/>
</dbReference>
<dbReference type="InterPro" id="IPR051549">
    <property type="entry name" value="PEP_Utilizing_Enz"/>
</dbReference>
<dbReference type="AlphaFoldDB" id="A0A6J6BS94"/>
<dbReference type="InterPro" id="IPR036637">
    <property type="entry name" value="Phosphohistidine_dom_sf"/>
</dbReference>
<feature type="domain" description="PEP-utilising enzyme mobile" evidence="1">
    <location>
        <begin position="504"/>
        <end position="574"/>
    </location>
</feature>
<dbReference type="EMBL" id="CAEZSL010000057">
    <property type="protein sequence ID" value="CAB4541018.1"/>
    <property type="molecule type" value="Genomic_DNA"/>
</dbReference>
<dbReference type="PANTHER" id="PTHR43615:SF1">
    <property type="entry name" value="PPDK_N DOMAIN-CONTAINING PROTEIN"/>
    <property type="match status" value="1"/>
</dbReference>
<dbReference type="SUPFAM" id="SSF52009">
    <property type="entry name" value="Phosphohistidine domain"/>
    <property type="match status" value="1"/>
</dbReference>
<dbReference type="Pfam" id="PF00391">
    <property type="entry name" value="PEP-utilizers"/>
    <property type="match status" value="1"/>
</dbReference>
<organism evidence="2">
    <name type="scientific">freshwater metagenome</name>
    <dbReference type="NCBI Taxonomy" id="449393"/>
    <lineage>
        <taxon>unclassified sequences</taxon>
        <taxon>metagenomes</taxon>
        <taxon>ecological metagenomes</taxon>
    </lineage>
</organism>
<evidence type="ECO:0000313" key="2">
    <source>
        <dbReference type="EMBL" id="CAB4541018.1"/>
    </source>
</evidence>
<dbReference type="Gene3D" id="3.50.30.10">
    <property type="entry name" value="Phosphohistidine domain"/>
    <property type="match status" value="1"/>
</dbReference>
<proteinExistence type="predicted"/>
<evidence type="ECO:0000259" key="1">
    <source>
        <dbReference type="Pfam" id="PF00391"/>
    </source>
</evidence>
<gene>
    <name evidence="2" type="ORF">UFOPK1421_00642</name>
</gene>